<reference evidence="3 4" key="1">
    <citation type="submission" date="2020-08" db="EMBL/GenBank/DDBJ databases">
        <title>Genomic Encyclopedia of Type Strains, Phase IV (KMG-IV): sequencing the most valuable type-strain genomes for metagenomic binning, comparative biology and taxonomic classification.</title>
        <authorList>
            <person name="Goeker M."/>
        </authorList>
    </citation>
    <scope>NUCLEOTIDE SEQUENCE [LARGE SCALE GENOMIC DNA]</scope>
    <source>
        <strain evidence="3 4">DSM 103733</strain>
    </source>
</reference>
<dbReference type="InterPro" id="IPR029052">
    <property type="entry name" value="Metallo-depent_PP-like"/>
</dbReference>
<dbReference type="EMBL" id="JACHEK010000004">
    <property type="protein sequence ID" value="MBB6144330.1"/>
    <property type="molecule type" value="Genomic_DNA"/>
</dbReference>
<accession>A0A841JT45</accession>
<feature type="compositionally biased region" description="Gly residues" evidence="1">
    <location>
        <begin position="215"/>
        <end position="228"/>
    </location>
</feature>
<keyword evidence="2" id="KW-0732">Signal</keyword>
<feature type="region of interest" description="Disordered" evidence="1">
    <location>
        <begin position="839"/>
        <end position="860"/>
    </location>
</feature>
<organism evidence="3 4">
    <name type="scientific">Silvibacterium bohemicum</name>
    <dbReference type="NCBI Taxonomy" id="1577686"/>
    <lineage>
        <taxon>Bacteria</taxon>
        <taxon>Pseudomonadati</taxon>
        <taxon>Acidobacteriota</taxon>
        <taxon>Terriglobia</taxon>
        <taxon>Terriglobales</taxon>
        <taxon>Acidobacteriaceae</taxon>
        <taxon>Silvibacterium</taxon>
    </lineage>
</organism>
<comment type="caution">
    <text evidence="3">The sequence shown here is derived from an EMBL/GenBank/DDBJ whole genome shotgun (WGS) entry which is preliminary data.</text>
</comment>
<protein>
    <submittedName>
        <fullName evidence="3">Uncharacterized protein</fullName>
    </submittedName>
</protein>
<evidence type="ECO:0000313" key="3">
    <source>
        <dbReference type="EMBL" id="MBB6144330.1"/>
    </source>
</evidence>
<dbReference type="RefSeq" id="WP_156185884.1">
    <property type="nucleotide sequence ID" value="NZ_JACHEK010000004.1"/>
</dbReference>
<dbReference type="Proteomes" id="UP000538666">
    <property type="component" value="Unassembled WGS sequence"/>
</dbReference>
<gene>
    <name evidence="3" type="ORF">HNQ77_002282</name>
</gene>
<dbReference type="InterPro" id="IPR036907">
    <property type="entry name" value="5'-Nucleotdase_C_sf"/>
</dbReference>
<dbReference type="GO" id="GO:0016787">
    <property type="term" value="F:hydrolase activity"/>
    <property type="evidence" value="ECO:0007669"/>
    <property type="project" value="InterPro"/>
</dbReference>
<dbReference type="GO" id="GO:0009166">
    <property type="term" value="P:nucleotide catabolic process"/>
    <property type="evidence" value="ECO:0007669"/>
    <property type="project" value="InterPro"/>
</dbReference>
<proteinExistence type="predicted"/>
<keyword evidence="4" id="KW-1185">Reference proteome</keyword>
<feature type="region of interest" description="Disordered" evidence="1">
    <location>
        <begin position="211"/>
        <end position="236"/>
    </location>
</feature>
<dbReference type="AlphaFoldDB" id="A0A841JT45"/>
<dbReference type="Gene3D" id="3.60.21.10">
    <property type="match status" value="1"/>
</dbReference>
<evidence type="ECO:0000256" key="1">
    <source>
        <dbReference type="SAM" id="MobiDB-lite"/>
    </source>
</evidence>
<evidence type="ECO:0000256" key="2">
    <source>
        <dbReference type="SAM" id="SignalP"/>
    </source>
</evidence>
<feature type="signal peptide" evidence="2">
    <location>
        <begin position="1"/>
        <end position="28"/>
    </location>
</feature>
<feature type="chain" id="PRO_5033021369" evidence="2">
    <location>
        <begin position="29"/>
        <end position="1242"/>
    </location>
</feature>
<dbReference type="SUPFAM" id="SSF55816">
    <property type="entry name" value="5'-nucleotidase (syn. UDP-sugar hydrolase), C-terminal domain"/>
    <property type="match status" value="1"/>
</dbReference>
<sequence>MHSRRFSAFGVVVFLCLLPMTGVSQTPAAVPAPDQEKSILYTGQLDGFLGTQKLCNGLTDVQCHDYIAQRADNLNSLKLSYRSILVGMGDNFGPDLLWNPCKLDACPGGAAYPPDYQYIPANMVGQRTVPKPGQNHVVQLMGKSYDAVVPGKEDFAYGVQYLRAIGEDAGVPLIANNLVVQPTPSPECLSYPAATPALPLLPNQVSTAIASGSSGSAGGSGAGGGGAGTCPTQPAGPSSTLLPTLAWPDSSSIYPWTVSIAVSVPTGRFDLGRDALVCPIDPKSTPKDCIPWSQEKAFTNTSAEHVEQTQKTEQDRVNKLNMASGSNASPESPATTVVRYTLKDPKFIPVAPNGVIAEAAGSPAAMLFPENSVKICIFSVKDHKYVCTDSGSPITVQRTLFPHAWITATNSSGGDYVVFSALAPDTLNGLSTANRQWSSKKMTPPGPPMQVATGDPAQAVTQAVHAYNQLNSSKKATAVVLAQMTPGEAKSLSDSLGVTSYAYMTSHDHIENDSTQISVILSAADVVESTPQLTLSTAGRNPATQGRYIPVVTPGPIFQKEDCLRDSADSIQSCVARLSLTQDDSNFTNTPAAKEYSKLQSATLSSNNTFCDDQPQPTWECKMLEEMRESLYDASHSMHADIAILEAKDFDYQRSGITPDSFLPPASPTSPTSEQVIKALWNAGNLTRVTLLGSTLTTILTQNQTNQARTYQTLATVRRAEQLRIVGIYQRGKTFYVRGVPLDQAKLYSVATSDNLANTTSDYSSLSSPDQHFPDVFWHHGRTINIADIANVTSGLPGVPRKTSLWEVSSLEAPYLGQVNKADRVAAAPQIAPITVTHSNRSLFSKPDPTPKDVQPGPSLPTLSSLAQFEPFTHIVLQQVAVGYSFSKPSQSDQNIGANLGGVSNPNVATAHSDTFTSVADGRIEHYLRRGRCAFCFSDFGIDGQFNLTHTILGSTTPSTAVTTAGVPISSTASSFPANSFVESPFFDFQTSAKSNWKPLVLRPGVFSVNVASATQFLASAPPATPPPSGAPSVDFELTTKRTETIGANVGTRMEKSDFNYFEVGYSWQKVHDVLSGISAPGQTECSLTHSMTLADCAKSLNPTGPLTASYATYTQNAGGYLMGMVTYHFRKQPFPEGYPVNSLRKTLFLYQGTAYGNFFAYERSNPSSLLTRYAFQWNNSFQFTLPANFTFGPSYNLFFYQANQHGIGSSLHRSSLSVQLNYSFDWHSGMSSANAAVGKVQ</sequence>
<evidence type="ECO:0000313" key="4">
    <source>
        <dbReference type="Proteomes" id="UP000538666"/>
    </source>
</evidence>
<name>A0A841JT45_9BACT</name>